<feature type="region of interest" description="Disordered" evidence="1">
    <location>
        <begin position="48"/>
        <end position="70"/>
    </location>
</feature>
<keyword evidence="3" id="KW-1185">Reference proteome</keyword>
<dbReference type="GeneTree" id="ENSGT00510000046704"/>
<evidence type="ECO:0000313" key="3">
    <source>
        <dbReference type="Proteomes" id="UP000005640"/>
    </source>
</evidence>
<evidence type="ECO:0007829" key="9">
    <source>
        <dbReference type="PubMed" id="23186163"/>
    </source>
</evidence>
<reference evidence="9" key="7">
    <citation type="journal article" date="2013" name="J. Proteome Res.">
        <title>Toward a comprehensive characterization of a human cancer cell phosphoproteome.</title>
        <authorList>
            <person name="Zhou H."/>
            <person name="Di Palma S."/>
            <person name="Preisinger C."/>
            <person name="Peng M."/>
            <person name="Polat A.N."/>
            <person name="Heck A.J."/>
            <person name="Mohammed S."/>
        </authorList>
    </citation>
    <scope>IDENTIFICATION BY MASS SPECTROMETRY [LARGE SCALE ANALYSIS]</scope>
</reference>
<dbReference type="HGNC" id="HGNC:25619">
    <property type="gene designation" value="PRR11"/>
</dbReference>
<reference evidence="2 3" key="1">
    <citation type="journal article" date="2001" name="Nature">
        <title>Initial sequencing and analysis of the human genome.</title>
        <authorList>
            <consortium name="International Human Genome Sequencing Consortium"/>
            <person name="Lander E.S."/>
            <person name="Linton L.M."/>
            <person name="Birren B."/>
            <person name="Nusbaum C."/>
            <person name="Zody M.C."/>
            <person name="Baldwin J."/>
            <person name="Devon K."/>
            <person name="Dewar K."/>
            <person name="Doyle M."/>
            <person name="FitzHugh W."/>
            <person name="Funke R."/>
            <person name="Gage D."/>
            <person name="Harris K."/>
            <person name="Heaford A."/>
            <person name="Howland J."/>
            <person name="Kann L."/>
            <person name="Lehoczky J."/>
            <person name="LeVine R."/>
            <person name="McEwan P."/>
            <person name="McKernan K."/>
            <person name="Meldrim J."/>
            <person name="Mesirov J.P."/>
            <person name="Miranda C."/>
            <person name="Morris W."/>
            <person name="Naylor J."/>
            <person name="Raymond C."/>
            <person name="Rosetti M."/>
            <person name="Santos R."/>
            <person name="Sheridan A."/>
            <person name="Sougnez C."/>
            <person name="Stange-Thomann N."/>
            <person name="Stojanovic N."/>
            <person name="Subramanian A."/>
            <person name="Wyman D."/>
            <person name="Rogers J."/>
            <person name="Sulston J."/>
            <person name="Ainscough R."/>
            <person name="Beck S."/>
            <person name="Bentley D."/>
            <person name="Burton J."/>
            <person name="Clee C."/>
            <person name="Carter N."/>
            <person name="Coulson A."/>
            <person name="Deadman R."/>
            <person name="Deloukas P."/>
            <person name="Dunham A."/>
            <person name="Dunham I."/>
            <person name="Durbin R."/>
            <person name="French L."/>
            <person name="Grafham D."/>
            <person name="Gregory S."/>
            <person name="Hubbard T."/>
            <person name="Humphray S."/>
            <person name="Hunt A."/>
            <person name="Jones M."/>
            <person name="Lloyd C."/>
            <person name="McMurray A."/>
            <person name="Matthews L."/>
            <person name="Mercer S."/>
            <person name="Milne S."/>
            <person name="Mullikin J.C."/>
            <person name="Mungall A."/>
            <person name="Plumb R."/>
            <person name="Ross M."/>
            <person name="Shownkeen R."/>
            <person name="Sims S."/>
            <person name="Waterston R.H."/>
            <person name="Wilson R.K."/>
            <person name="Hillier L.W."/>
            <person name="McPherson J.D."/>
            <person name="Marra M.A."/>
            <person name="Mardis E.R."/>
            <person name="Fulton L.A."/>
            <person name="Chinwalla A.T."/>
            <person name="Pepin K.H."/>
            <person name="Gish W.R."/>
            <person name="Chissoe S.L."/>
            <person name="Wendl M.C."/>
            <person name="Delehaunty K.D."/>
            <person name="Miner T.L."/>
            <person name="Delehaunty A."/>
            <person name="Kramer J.B."/>
            <person name="Cook L.L."/>
            <person name="Fulton R.S."/>
            <person name="Johnson D.L."/>
            <person name="Minx P.J."/>
            <person name="Clifton S.W."/>
            <person name="Hawkins T."/>
            <person name="Branscomb E."/>
            <person name="Predki P."/>
            <person name="Richardson P."/>
            <person name="Wenning S."/>
            <person name="Slezak T."/>
            <person name="Doggett N."/>
            <person name="Cheng J.F."/>
            <person name="Olsen A."/>
            <person name="Lucas S."/>
            <person name="Elkin C."/>
            <person name="Uberbacher E."/>
            <person name="Frazier M."/>
            <person name="Gibbs R.A."/>
            <person name="Muzny D.M."/>
            <person name="Scherer S.E."/>
            <person name="Bouck J.B."/>
            <person name="Sodergren E.J."/>
            <person name="Worley K.C."/>
            <person name="Rives C.M."/>
            <person name="Gorrell J.H."/>
            <person name="Metzker M.L."/>
            <person name="Naylor S.L."/>
            <person name="Kucherlapati R.S."/>
            <person name="Nelson D.L."/>
            <person name="Weinstock G.M."/>
            <person name="Sakaki Y."/>
            <person name="Fujiyama A."/>
            <person name="Hattori M."/>
            <person name="Yada T."/>
            <person name="Toyoda A."/>
            <person name="Itoh T."/>
            <person name="Kawagoe C."/>
            <person name="Watanabe H."/>
            <person name="Totoki Y."/>
            <person name="Taylor T."/>
            <person name="Weissenbach J."/>
            <person name="Heilig R."/>
            <person name="Saurin W."/>
            <person name="Artiguenave F."/>
            <person name="Brottier P."/>
            <person name="Bruls T."/>
            <person name="Pelletier E."/>
            <person name="Robert C."/>
            <person name="Wincker P."/>
            <person name="Smith D.R."/>
            <person name="Doucette-Stamm L."/>
            <person name="Rubenfield M."/>
            <person name="Weinstock K."/>
            <person name="Lee H.M."/>
            <person name="Dubois J."/>
            <person name="Rosenthal A."/>
            <person name="Platzer M."/>
            <person name="Nyakatura G."/>
            <person name="Taudien S."/>
            <person name="Rump A."/>
            <person name="Yang H."/>
            <person name="Yu J."/>
            <person name="Wang J."/>
            <person name="Huang G."/>
            <person name="Gu J."/>
            <person name="Hood L."/>
            <person name="Rowen L."/>
            <person name="Madan A."/>
            <person name="Qin S."/>
            <person name="Davis R.W."/>
            <person name="Federspiel N.A."/>
            <person name="Abola A.P."/>
            <person name="Proctor M.J."/>
            <person name="Myers R.M."/>
            <person name="Schmutz J."/>
            <person name="Dickson M."/>
            <person name="Grimwood J."/>
            <person name="Cox D.R."/>
            <person name="Olson M.V."/>
            <person name="Kaul R."/>
            <person name="Raymond C."/>
            <person name="Shimizu N."/>
            <person name="Kawasaki K."/>
            <person name="Minoshima S."/>
            <person name="Evans G.A."/>
            <person name="Athanasiou M."/>
            <person name="Schultz R."/>
            <person name="Roe B.A."/>
            <person name="Chen F."/>
            <person name="Pan H."/>
            <person name="Ramser J."/>
            <person name="Lehrach H."/>
            <person name="Reinhardt R."/>
            <person name="McCombie W.R."/>
            <person name="de la Bastide M."/>
            <person name="Dedhia N."/>
            <person name="Blocker H."/>
            <person name="Hornischer K."/>
            <person name="Nordsiek G."/>
            <person name="Agarwala R."/>
            <person name="Aravind L."/>
            <person name="Bailey J.A."/>
            <person name="Bateman A."/>
            <person name="Batzoglou S."/>
            <person name="Birney E."/>
            <person name="Bork P."/>
            <person name="Brown D.G."/>
            <person name="Burge C.B."/>
            <person name="Cerutti L."/>
            <person name="Chen H.C."/>
            <person name="Church D."/>
            <person name="Clamp M."/>
            <person name="Copley R.R."/>
            <person name="Doerks T."/>
            <person name="Eddy S.R."/>
            <person name="Eichler E.E."/>
            <person name="Furey T.S."/>
            <person name="Galagan J."/>
            <person name="Gilbert J.G."/>
            <person name="Harmon C."/>
            <person name="Hayashizaki Y."/>
            <person name="Haussler D."/>
            <person name="Hermjakob H."/>
            <person name="Hokamp K."/>
            <person name="Jang W."/>
            <person name="Johnson L.S."/>
            <person name="Jones T.A."/>
            <person name="Kasif S."/>
            <person name="Kaspryzk A."/>
            <person name="Kennedy S."/>
            <person name="Kent W.J."/>
            <person name="Kitts P."/>
            <person name="Koonin E.V."/>
            <person name="Korf I."/>
            <person name="Kulp D."/>
            <person name="Lancet D."/>
            <person name="Lowe T.M."/>
            <person name="McLysaght A."/>
            <person name="Mikkelsen T."/>
            <person name="Moran J.V."/>
            <person name="Mulder N."/>
            <person name="Pollara V.J."/>
            <person name="Ponting C.P."/>
            <person name="Schuler G."/>
            <person name="Schultz J."/>
            <person name="Slater G."/>
            <person name="Smit A.F."/>
            <person name="Stupka E."/>
            <person name="Szustakowski J."/>
            <person name="Thierry-Mieg D."/>
            <person name="Thierry-Mieg J."/>
            <person name="Wagner L."/>
            <person name="Wallis J."/>
            <person name="Wheeler R."/>
            <person name="Williams A."/>
            <person name="Wolf Y.I."/>
            <person name="Wolfe K.H."/>
            <person name="Yang S.P."/>
            <person name="Yeh R.F."/>
            <person name="Collins F."/>
            <person name="Guyer M.S."/>
            <person name="Peterson J."/>
            <person name="Felsenfeld A."/>
            <person name="Wetterstrand K.A."/>
            <person name="Patrinos A."/>
            <person name="Morgan M.J."/>
            <person name="de Jong P."/>
            <person name="Catanese J.J."/>
            <person name="Osoegawa K."/>
            <person name="Shizuya H."/>
            <person name="Choi S."/>
            <person name="Chen Y.J."/>
        </authorList>
    </citation>
    <scope>NUCLEOTIDE SEQUENCE [LARGE SCALE GENOMIC DNA]</scope>
</reference>
<evidence type="ECO:0000256" key="1">
    <source>
        <dbReference type="SAM" id="MobiDB-lite"/>
    </source>
</evidence>
<dbReference type="Ensembl" id="ENST00000582995.5">
    <property type="protein sequence ID" value="ENSP00000463292.1"/>
    <property type="gene ID" value="ENSG00000068489.13"/>
</dbReference>
<dbReference type="OpenTargets" id="ENSG00000068489"/>
<dbReference type="ChiTaRS" id="PRR11">
    <property type="organism name" value="human"/>
</dbReference>
<gene>
    <name evidence="2" type="primary">PRR11</name>
</gene>
<reference evidence="2" key="8">
    <citation type="submission" date="2025-08" db="UniProtKB">
        <authorList>
            <consortium name="Ensembl"/>
        </authorList>
    </citation>
    <scope>IDENTIFICATION</scope>
</reference>
<dbReference type="Antibodypedia" id="18470">
    <property type="antibodies" value="228 antibodies from 19 providers"/>
</dbReference>
<dbReference type="OrthoDB" id="10066480at2759"/>
<evidence type="ECO:0007829" key="4">
    <source>
        <dbReference type="PeptideAtlas" id="J3QKY4"/>
    </source>
</evidence>
<dbReference type="MassIVE" id="J3QKY4"/>
<dbReference type="Bgee" id="ENSG00000068489">
    <property type="expression patterns" value="Expressed in endothelial cell and 211 other cell types or tissues"/>
</dbReference>
<reference evidence="2 3" key="2">
    <citation type="journal article" date="2004" name="Nature">
        <title>Finishing the euchromatic sequence of the human genome.</title>
        <authorList>
            <consortium name="International Human Genome Sequencing Consortium"/>
        </authorList>
    </citation>
    <scope>NUCLEOTIDE SEQUENCE [LARGE SCALE GENOMIC DNA]</scope>
</reference>
<dbReference type="HOGENOM" id="CLU_1800850_0_0_1"/>
<dbReference type="AlphaFoldDB" id="J3QKY4"/>
<feature type="non-terminal residue" evidence="2">
    <location>
        <position position="144"/>
    </location>
</feature>
<organism evidence="2 3">
    <name type="scientific">Homo sapiens</name>
    <name type="common">Human</name>
    <dbReference type="NCBI Taxonomy" id="9606"/>
    <lineage>
        <taxon>Eukaryota</taxon>
        <taxon>Metazoa</taxon>
        <taxon>Chordata</taxon>
        <taxon>Craniata</taxon>
        <taxon>Vertebrata</taxon>
        <taxon>Euteleostomi</taxon>
        <taxon>Mammalia</taxon>
        <taxon>Eutheria</taxon>
        <taxon>Euarchontoglires</taxon>
        <taxon>Primates</taxon>
        <taxon>Haplorrhini</taxon>
        <taxon>Catarrhini</taxon>
        <taxon>Hominidae</taxon>
        <taxon>Homo</taxon>
    </lineage>
</organism>
<evidence type="ECO:0007829" key="8">
    <source>
        <dbReference type="PubMed" id="20068231"/>
    </source>
</evidence>
<evidence type="ECO:0007829" key="5">
    <source>
        <dbReference type="ProteomicsDB" id="J3QKY4"/>
    </source>
</evidence>
<keyword evidence="4 5" id="KW-1267">Proteomics identification</keyword>
<proteinExistence type="evidence at protein level"/>
<name>J3QKY4_HUMAN</name>
<dbReference type="VEuPathDB" id="HostDB:ENSG00000068489"/>
<sequence length="144" mass="16856">MGHCSLKLLCSREPPASPFRVARTIEIMPKFKQRRRKLKAKAERLFKKKEASHFQSKLITPPPPPPSPERVGISSIDISQSRSWLTSSWNFNFPNIRDAIKLWTNRVWSIYSWCQNCITQSLEVLKDTIFPSRICHRELYSVKQ</sequence>
<dbReference type="UCSC" id="uc060ibp.1">
    <property type="organism name" value="human"/>
</dbReference>
<evidence type="ECO:0007829" key="7">
    <source>
        <dbReference type="PubMed" id="18669648"/>
    </source>
</evidence>
<dbReference type="SMR" id="J3QKY4"/>
<evidence type="ECO:0007829" key="6">
    <source>
        <dbReference type="PubMed" id="17081983"/>
    </source>
</evidence>
<reference evidence="2" key="9">
    <citation type="submission" date="2025-09" db="UniProtKB">
        <authorList>
            <consortium name="Ensembl"/>
        </authorList>
    </citation>
    <scope>IDENTIFICATION</scope>
</reference>
<reference evidence="8" key="6">
    <citation type="journal article" date="2010" name="Sci. Signal.">
        <title>Quantitative phosphoproteomics reveals widespread full phosphorylation site occupancy during mitosis.</title>
        <authorList>
            <person name="Olsen J.V."/>
            <person name="Vermeulen M."/>
            <person name="Santamaria A."/>
            <person name="Kumar C."/>
            <person name="Miller M.L."/>
            <person name="Jensen L.J."/>
            <person name="Gnad F."/>
            <person name="Cox J."/>
            <person name="Jensen T.S."/>
            <person name="Nigg E.A."/>
            <person name="Brunak S."/>
            <person name="Mann M."/>
        </authorList>
    </citation>
    <scope>IDENTIFICATION BY MASS SPECTROMETRY [LARGE SCALE ANALYSIS]</scope>
</reference>
<dbReference type="EMBL" id="AC099850">
    <property type="status" value="NOT_ANNOTATED_CDS"/>
    <property type="molecule type" value="Genomic_DNA"/>
</dbReference>
<reference evidence="6" key="3">
    <citation type="journal article" date="2006" name="Cell">
        <title>Global, in vivo, and site-specific phosphorylation dynamics in signaling networks.</title>
        <authorList>
            <person name="Olsen J.V."/>
            <person name="Blagoev B."/>
            <person name="Gnad F."/>
            <person name="Macek B."/>
            <person name="Kumar C."/>
            <person name="Mortensen P."/>
            <person name="Mann M."/>
        </authorList>
    </citation>
    <scope>IDENTIFICATION BY MASS SPECTROMETRY [LARGE SCALE ANALYSIS]</scope>
</reference>
<reference evidence="7" key="5">
    <citation type="journal article" date="2008" name="Proc. Natl. Acad. Sci. U.S.A.">
        <title>A quantitative atlas of mitotic phosphorylation.</title>
        <authorList>
            <person name="Dephoure N."/>
            <person name="Zhou C."/>
            <person name="Villen J."/>
            <person name="Beausoleil S.A."/>
            <person name="Bakalarski C.E."/>
            <person name="Elledge S.J."/>
            <person name="Gygi S.P."/>
        </authorList>
    </citation>
    <scope>IDENTIFICATION BY MASS SPECTROMETRY [LARGE SCALE ANALYSIS]</scope>
</reference>
<protein>
    <submittedName>
        <fullName evidence="2">Proline rich 11</fullName>
    </submittedName>
</protein>
<evidence type="ECO:0000313" key="2">
    <source>
        <dbReference type="Ensembl" id="ENSP00000463292.1"/>
    </source>
</evidence>
<reference evidence="2 3" key="4">
    <citation type="journal article" date="2006" name="Nature">
        <title>DNA sequence of human chromosome 17 and analysis of rearrangement in the human lineage.</title>
        <authorList>
            <person name="Zody M.C."/>
            <person name="Garber M."/>
            <person name="Adams D.J."/>
            <person name="Sharpe T."/>
            <person name="Harrow J."/>
            <person name="Lupski J.R."/>
            <person name="Nicholson C."/>
            <person name="Searle S.M."/>
            <person name="Wilming L."/>
            <person name="Young S.K."/>
            <person name="Abouelleil A."/>
            <person name="Allen N.R."/>
            <person name="Bi W."/>
            <person name="Bloom T."/>
            <person name="Borowsky M.L."/>
            <person name="Bugalter B.E."/>
            <person name="Butler J."/>
            <person name="Chang J.L."/>
            <person name="Chen C.K."/>
            <person name="Cook A."/>
            <person name="Corum B."/>
            <person name="Cuomo C.A."/>
            <person name="de Jong P.J."/>
            <person name="DeCaprio D."/>
            <person name="Dewar K."/>
            <person name="FitzGerald M."/>
            <person name="Gilbert J."/>
            <person name="Gibson R."/>
            <person name="Gnerre S."/>
            <person name="Goldstein S."/>
            <person name="Grafham D.V."/>
            <person name="Grocock R."/>
            <person name="Hafez N."/>
            <person name="Hagopian D.S."/>
            <person name="Hart E."/>
            <person name="Norman C.H."/>
            <person name="Humphray S."/>
            <person name="Jaffe D.B."/>
            <person name="Jones M."/>
            <person name="Kamal M."/>
            <person name="Khodiyar V.K."/>
            <person name="LaButti K."/>
            <person name="Laird G."/>
            <person name="Lehoczky J."/>
            <person name="Liu X."/>
            <person name="Lokyitsang T."/>
            <person name="Loveland J."/>
            <person name="Lui A."/>
            <person name="Macdonald P."/>
            <person name="Major J.E."/>
            <person name="Matthews L."/>
            <person name="Mauceli E."/>
            <person name="McCarroll S.A."/>
            <person name="Mihalev A.H."/>
            <person name="Mudge J."/>
            <person name="Nguyen C."/>
            <person name="Nicol R."/>
            <person name="O'Leary S.B."/>
            <person name="Osoegawa K."/>
            <person name="Schwartz D.C."/>
            <person name="Shaw-Smith C."/>
            <person name="Stankiewicz P."/>
            <person name="Steward C."/>
            <person name="Swarbreck D."/>
            <person name="Venkataraman V."/>
            <person name="Whittaker C.A."/>
            <person name="Yang X."/>
            <person name="Zimmer A.R."/>
            <person name="Bradley A."/>
            <person name="Hubbard T."/>
            <person name="Birren B.W."/>
            <person name="Rogers J."/>
            <person name="Lander E.S."/>
            <person name="Nusbaum C."/>
        </authorList>
    </citation>
    <scope>NUCLEOTIDE SEQUENCE [LARGE SCALE GENOMIC DNA]</scope>
</reference>
<dbReference type="ExpressionAtlas" id="J3QKY4">
    <property type="expression patterns" value="baseline and differential"/>
</dbReference>
<dbReference type="Proteomes" id="UP000005640">
    <property type="component" value="Chromosome 17"/>
</dbReference>
<accession>J3QKY4</accession>